<keyword evidence="3" id="KW-1185">Reference proteome</keyword>
<dbReference type="AlphaFoldDB" id="A0AAV9T112"/>
<proteinExistence type="predicted"/>
<evidence type="ECO:0000256" key="1">
    <source>
        <dbReference type="SAM" id="MobiDB-lite"/>
    </source>
</evidence>
<sequence length="65" mass="7077">MTTFGLAGETESEEHVFEYDDRWQDTIQAQVAYLPTLPTNSDTDTDADTDNTGTVTVTASSSPMT</sequence>
<gene>
    <name evidence="2" type="ORF">QIS74_10567</name>
</gene>
<feature type="region of interest" description="Disordered" evidence="1">
    <location>
        <begin position="35"/>
        <end position="65"/>
    </location>
</feature>
<accession>A0AAV9T112</accession>
<evidence type="ECO:0000313" key="3">
    <source>
        <dbReference type="Proteomes" id="UP001327957"/>
    </source>
</evidence>
<reference evidence="2 3" key="1">
    <citation type="submission" date="2023-04" db="EMBL/GenBank/DDBJ databases">
        <title>Colletotrichum tabacum stain YC1 causing leaf anthracnose on Nicotiana tabacum(L.) cv.</title>
        <authorList>
            <person name="Ji Z."/>
            <person name="Wang M."/>
            <person name="Zhang J."/>
            <person name="Wang N."/>
            <person name="Zhou Z."/>
        </authorList>
    </citation>
    <scope>NUCLEOTIDE SEQUENCE [LARGE SCALE GENOMIC DNA]</scope>
    <source>
        <strain evidence="2 3">YC1</strain>
    </source>
</reference>
<comment type="caution">
    <text evidence="2">The sequence shown here is derived from an EMBL/GenBank/DDBJ whole genome shotgun (WGS) entry which is preliminary data.</text>
</comment>
<organism evidence="2 3">
    <name type="scientific">Colletotrichum tabaci</name>
    <dbReference type="NCBI Taxonomy" id="1209068"/>
    <lineage>
        <taxon>Eukaryota</taxon>
        <taxon>Fungi</taxon>
        <taxon>Dikarya</taxon>
        <taxon>Ascomycota</taxon>
        <taxon>Pezizomycotina</taxon>
        <taxon>Sordariomycetes</taxon>
        <taxon>Hypocreomycetidae</taxon>
        <taxon>Glomerellales</taxon>
        <taxon>Glomerellaceae</taxon>
        <taxon>Colletotrichum</taxon>
        <taxon>Colletotrichum destructivum species complex</taxon>
    </lineage>
</organism>
<dbReference type="Proteomes" id="UP001327957">
    <property type="component" value="Unassembled WGS sequence"/>
</dbReference>
<name>A0AAV9T112_9PEZI</name>
<feature type="compositionally biased region" description="Low complexity" evidence="1">
    <location>
        <begin position="50"/>
        <end position="65"/>
    </location>
</feature>
<protein>
    <submittedName>
        <fullName evidence="2">Uncharacterized protein</fullName>
    </submittedName>
</protein>
<dbReference type="EMBL" id="JASAOK010000046">
    <property type="protein sequence ID" value="KAK6211303.1"/>
    <property type="molecule type" value="Genomic_DNA"/>
</dbReference>
<evidence type="ECO:0000313" key="2">
    <source>
        <dbReference type="EMBL" id="KAK6211303.1"/>
    </source>
</evidence>